<evidence type="ECO:0000256" key="12">
    <source>
        <dbReference type="SAM" id="MobiDB-lite"/>
    </source>
</evidence>
<evidence type="ECO:0000256" key="7">
    <source>
        <dbReference type="ARBA" id="ARBA00022833"/>
    </source>
</evidence>
<dbReference type="InterPro" id="IPR008921">
    <property type="entry name" value="DNA_pol3_clamp-load_cplx_C"/>
</dbReference>
<dbReference type="Pfam" id="PF12169">
    <property type="entry name" value="DNA_pol3_gamma3"/>
    <property type="match status" value="1"/>
</dbReference>
<dbReference type="EMBL" id="LDUG01000017">
    <property type="protein sequence ID" value="KVW97152.1"/>
    <property type="molecule type" value="Genomic_DNA"/>
</dbReference>
<accession>A0A106BR84</accession>
<dbReference type="InterPro" id="IPR050238">
    <property type="entry name" value="DNA_Rep/Repair_Clamp_Loader"/>
</dbReference>
<dbReference type="OrthoDB" id="9810148at2"/>
<dbReference type="NCBIfam" id="NF005942">
    <property type="entry name" value="PRK07994.1"/>
    <property type="match status" value="1"/>
</dbReference>
<name>A0A106BR84_THIDE</name>
<dbReference type="GO" id="GO:0009360">
    <property type="term" value="C:DNA polymerase III complex"/>
    <property type="evidence" value="ECO:0007669"/>
    <property type="project" value="InterPro"/>
</dbReference>
<feature type="domain" description="AAA+ ATPase" evidence="13">
    <location>
        <begin position="46"/>
        <end position="188"/>
    </location>
</feature>
<dbReference type="InterPro" id="IPR038249">
    <property type="entry name" value="PolIII_tau_V_sf"/>
</dbReference>
<dbReference type="EC" id="2.7.7.7" evidence="11"/>
<feature type="region of interest" description="Disordered" evidence="12">
    <location>
        <begin position="377"/>
        <end position="399"/>
    </location>
</feature>
<evidence type="ECO:0000256" key="6">
    <source>
        <dbReference type="ARBA" id="ARBA00022741"/>
    </source>
</evidence>
<dbReference type="InterPro" id="IPR045085">
    <property type="entry name" value="HLD_clamp_pol_III_gamma_tau"/>
</dbReference>
<keyword evidence="7" id="KW-0862">Zinc</keyword>
<comment type="subunit">
    <text evidence="11">DNA polymerase III contains a core (composed of alpha, epsilon and theta chains) that associates with a tau subunit. This core dimerizes to form the POLIII' complex. PolIII' associates with the gamma complex (composed of gamma, delta, delta', psi and chi chains) and with the beta chain to form the complete DNA polymerase III complex.</text>
</comment>
<keyword evidence="3 11" id="KW-0548">Nucleotidyltransferase</keyword>
<evidence type="ECO:0000256" key="11">
    <source>
        <dbReference type="RuleBase" id="RU364063"/>
    </source>
</evidence>
<dbReference type="GO" id="GO:0003677">
    <property type="term" value="F:DNA binding"/>
    <property type="evidence" value="ECO:0007669"/>
    <property type="project" value="InterPro"/>
</dbReference>
<feature type="compositionally biased region" description="Low complexity" evidence="12">
    <location>
        <begin position="380"/>
        <end position="399"/>
    </location>
</feature>
<evidence type="ECO:0000256" key="5">
    <source>
        <dbReference type="ARBA" id="ARBA00022723"/>
    </source>
</evidence>
<evidence type="ECO:0000256" key="1">
    <source>
        <dbReference type="ARBA" id="ARBA00006360"/>
    </source>
</evidence>
<evidence type="ECO:0000256" key="9">
    <source>
        <dbReference type="ARBA" id="ARBA00022932"/>
    </source>
</evidence>
<comment type="function">
    <text evidence="11">DNA polymerase III is a complex, multichain enzyme responsible for most of the replicative synthesis in bacteria. This DNA polymerase also exhibits 3' to 5' exonuclease activity.</text>
</comment>
<comment type="catalytic activity">
    <reaction evidence="10 11">
        <text>DNA(n) + a 2'-deoxyribonucleoside 5'-triphosphate = DNA(n+1) + diphosphate</text>
        <dbReference type="Rhea" id="RHEA:22508"/>
        <dbReference type="Rhea" id="RHEA-COMP:17339"/>
        <dbReference type="Rhea" id="RHEA-COMP:17340"/>
        <dbReference type="ChEBI" id="CHEBI:33019"/>
        <dbReference type="ChEBI" id="CHEBI:61560"/>
        <dbReference type="ChEBI" id="CHEBI:173112"/>
        <dbReference type="EC" id="2.7.7.7"/>
    </reaction>
</comment>
<dbReference type="CDD" id="cd18137">
    <property type="entry name" value="HLD_clamp_pol_III_gamma_tau"/>
    <property type="match status" value="1"/>
</dbReference>
<dbReference type="Pfam" id="PF12170">
    <property type="entry name" value="DNA_pol3_tau_5"/>
    <property type="match status" value="1"/>
</dbReference>
<dbReference type="Gene3D" id="3.40.50.300">
    <property type="entry name" value="P-loop containing nucleotide triphosphate hydrolases"/>
    <property type="match status" value="1"/>
</dbReference>
<dbReference type="GO" id="GO:0006261">
    <property type="term" value="P:DNA-templated DNA replication"/>
    <property type="evidence" value="ECO:0007669"/>
    <property type="project" value="TreeGrafter"/>
</dbReference>
<dbReference type="RefSeq" id="WP_059752561.1">
    <property type="nucleotide sequence ID" value="NZ_LDUG01000017.1"/>
</dbReference>
<dbReference type="InterPro" id="IPR022754">
    <property type="entry name" value="DNA_pol_III_gamma-3"/>
</dbReference>
<dbReference type="FunFam" id="3.40.50.300:FF:000014">
    <property type="entry name" value="DNA polymerase III subunit gamma/tau"/>
    <property type="match status" value="1"/>
</dbReference>
<dbReference type="NCBIfam" id="TIGR02397">
    <property type="entry name" value="dnaX_nterm"/>
    <property type="match status" value="1"/>
</dbReference>
<reference evidence="14 15" key="1">
    <citation type="journal article" date="2015" name="Appl. Environ. Microbiol.">
        <title>Aerobic and Anaerobic Thiosulfate Oxidation by a Cold-Adapted, Subglacial Chemoautotroph.</title>
        <authorList>
            <person name="Harrold Z.R."/>
            <person name="Skidmore M.L."/>
            <person name="Hamilton T.L."/>
            <person name="Desch L."/>
            <person name="Amada K."/>
            <person name="van Gelder W."/>
            <person name="Glover K."/>
            <person name="Roden E.E."/>
            <person name="Boyd E.S."/>
        </authorList>
    </citation>
    <scope>NUCLEOTIDE SEQUENCE [LARGE SCALE GENOMIC DNA]</scope>
    <source>
        <strain evidence="14 15">RG</strain>
    </source>
</reference>
<dbReference type="CDD" id="cd00009">
    <property type="entry name" value="AAA"/>
    <property type="match status" value="1"/>
</dbReference>
<proteinExistence type="inferred from homology"/>
<keyword evidence="6 11" id="KW-0547">Nucleotide-binding</keyword>
<protein>
    <recommendedName>
        <fullName evidence="11">DNA polymerase III subunit gamma/tau</fullName>
        <ecNumber evidence="11">2.7.7.7</ecNumber>
    </recommendedName>
</protein>
<comment type="caution">
    <text evidence="14">The sequence shown here is derived from an EMBL/GenBank/DDBJ whole genome shotgun (WGS) entry which is preliminary data.</text>
</comment>
<keyword evidence="9 11" id="KW-0239">DNA-directed DNA polymerase</keyword>
<keyword evidence="4 11" id="KW-0235">DNA replication</keyword>
<keyword evidence="2 11" id="KW-0808">Transferase</keyword>
<evidence type="ECO:0000259" key="13">
    <source>
        <dbReference type="SMART" id="SM00382"/>
    </source>
</evidence>
<dbReference type="FunFam" id="1.10.8.60:FF:000013">
    <property type="entry name" value="DNA polymerase III subunit gamma/tau"/>
    <property type="match status" value="1"/>
</dbReference>
<evidence type="ECO:0000256" key="2">
    <source>
        <dbReference type="ARBA" id="ARBA00022679"/>
    </source>
</evidence>
<dbReference type="SUPFAM" id="SSF48019">
    <property type="entry name" value="post-AAA+ oligomerization domain-like"/>
    <property type="match status" value="1"/>
</dbReference>
<evidence type="ECO:0000256" key="10">
    <source>
        <dbReference type="ARBA" id="ARBA00049244"/>
    </source>
</evidence>
<dbReference type="InterPro" id="IPR021029">
    <property type="entry name" value="DNA_pol_III_tau_dom-5"/>
</dbReference>
<dbReference type="GO" id="GO:0005524">
    <property type="term" value="F:ATP binding"/>
    <property type="evidence" value="ECO:0007669"/>
    <property type="project" value="UniProtKB-KW"/>
</dbReference>
<evidence type="ECO:0000313" key="14">
    <source>
        <dbReference type="EMBL" id="KVW97152.1"/>
    </source>
</evidence>
<dbReference type="Gene3D" id="1.20.272.10">
    <property type="match status" value="1"/>
</dbReference>
<keyword evidence="15" id="KW-1185">Reference proteome</keyword>
<dbReference type="PANTHER" id="PTHR11669:SF0">
    <property type="entry name" value="PROTEIN STICHEL-LIKE 2"/>
    <property type="match status" value="1"/>
</dbReference>
<keyword evidence="8 11" id="KW-0067">ATP-binding</keyword>
<evidence type="ECO:0000256" key="8">
    <source>
        <dbReference type="ARBA" id="ARBA00022840"/>
    </source>
</evidence>
<dbReference type="InterPro" id="IPR027417">
    <property type="entry name" value="P-loop_NTPase"/>
</dbReference>
<dbReference type="GO" id="GO:0003887">
    <property type="term" value="F:DNA-directed DNA polymerase activity"/>
    <property type="evidence" value="ECO:0007669"/>
    <property type="project" value="UniProtKB-KW"/>
</dbReference>
<dbReference type="Gene3D" id="3.30.300.150">
    <property type="entry name" value="DNA polymerase III, tau subunit, domain V"/>
    <property type="match status" value="1"/>
</dbReference>
<comment type="similarity">
    <text evidence="1 11">Belongs to the DnaX/STICHEL family.</text>
</comment>
<dbReference type="AlphaFoldDB" id="A0A106BR84"/>
<dbReference type="InterPro" id="IPR012763">
    <property type="entry name" value="DNA_pol_III_sug/sutau_N"/>
</dbReference>
<evidence type="ECO:0000256" key="3">
    <source>
        <dbReference type="ARBA" id="ARBA00022695"/>
    </source>
</evidence>
<dbReference type="STRING" id="1123392.GCA_000376425_01659"/>
<dbReference type="PANTHER" id="PTHR11669">
    <property type="entry name" value="REPLICATION FACTOR C / DNA POLYMERASE III GAMMA-TAU SUBUNIT"/>
    <property type="match status" value="1"/>
</dbReference>
<keyword evidence="5" id="KW-0479">Metal-binding</keyword>
<dbReference type="SMART" id="SM00382">
    <property type="entry name" value="AAA"/>
    <property type="match status" value="1"/>
</dbReference>
<dbReference type="InterPro" id="IPR003593">
    <property type="entry name" value="AAA+_ATPase"/>
</dbReference>
<dbReference type="Pfam" id="PF22608">
    <property type="entry name" value="DNAX_ATPase_lid"/>
    <property type="match status" value="1"/>
</dbReference>
<evidence type="ECO:0000256" key="4">
    <source>
        <dbReference type="ARBA" id="ARBA00022705"/>
    </source>
</evidence>
<dbReference type="GO" id="GO:0046872">
    <property type="term" value="F:metal ion binding"/>
    <property type="evidence" value="ECO:0007669"/>
    <property type="project" value="UniProtKB-KW"/>
</dbReference>
<sequence length="588" mass="62518">MTDLLGDAASPALALARKWRPRVFADLKGQEHVVQALSNALTQGRLHHAYLLTGTRGVGKTTLARILAKCLNCETGVTSTPCGVCSACTQIDAGRFVDLLELDAASNTGVDNMREVLDNAQYAPTVGRYKVYIIDEVHMLSKPAFNSMLKTLEEPPAHVKFILATTDPQKIPVTVLSRCLQFNLKPMPPALVAQHLGEVLAQENVDAEPAALNLLARAAAGSMRDALSLTDQAIAYGSGRIEAAAVETMLGTVRRDYLFDLLDALAARNGDDLLEQARTLAERGIAFDAALQDLGSLLTQLALLLHAPRAIEASADAERMQAAAEQLDVETVQLYYQIALNGRRDLPYAPDEFSGFCMTLLRMLAFVPGSQNSAPGSIPLRGASARSGSRSLRAESALTAPARRAEPALPAAAPVAVVPPVPVPVPVPVPAAAPDAELVAPEPAAPPAAELVARESTPHAAWDWLTVVGELRLGGMAKMLADHCELVSQAGDAVTLRVGEAHKHLLDLAYQDKLIAALRDKYGATLVVTIEIGAAADKTPQQVRTRIKQARQAEAVVAIESDPFVRELVDQLGGQLDATSIQPLGENP</sequence>
<organism evidence="14 15">
    <name type="scientific">Thiobacillus denitrificans</name>
    <dbReference type="NCBI Taxonomy" id="36861"/>
    <lineage>
        <taxon>Bacteria</taxon>
        <taxon>Pseudomonadati</taxon>
        <taxon>Pseudomonadota</taxon>
        <taxon>Betaproteobacteria</taxon>
        <taxon>Nitrosomonadales</taxon>
        <taxon>Thiobacillaceae</taxon>
        <taxon>Thiobacillus</taxon>
    </lineage>
</organism>
<dbReference type="Proteomes" id="UP000064243">
    <property type="component" value="Unassembled WGS sequence"/>
</dbReference>
<evidence type="ECO:0000313" key="15">
    <source>
        <dbReference type="Proteomes" id="UP000064243"/>
    </source>
</evidence>
<dbReference type="Gene3D" id="1.10.8.60">
    <property type="match status" value="1"/>
</dbReference>
<dbReference type="PATRIC" id="fig|36861.3.peg.433"/>
<dbReference type="FunFam" id="1.20.272.10:FF:000003">
    <property type="entry name" value="DNA polymerase III subunit gamma/tau"/>
    <property type="match status" value="1"/>
</dbReference>
<dbReference type="Pfam" id="PF13177">
    <property type="entry name" value="DNA_pol3_delta2"/>
    <property type="match status" value="1"/>
</dbReference>
<gene>
    <name evidence="11" type="primary">dnaX</name>
    <name evidence="14" type="ORF">ABW22_04865</name>
</gene>
<dbReference type="SUPFAM" id="SSF52540">
    <property type="entry name" value="P-loop containing nucleoside triphosphate hydrolases"/>
    <property type="match status" value="1"/>
</dbReference>